<evidence type="ECO:0000256" key="1">
    <source>
        <dbReference type="SAM" id="Coils"/>
    </source>
</evidence>
<dbReference type="Proteomes" id="UP000681967">
    <property type="component" value="Unassembled WGS sequence"/>
</dbReference>
<proteinExistence type="predicted"/>
<dbReference type="AlphaFoldDB" id="A0A8S2VHE4"/>
<name>A0A8S2VHE4_9BILA</name>
<protein>
    <submittedName>
        <fullName evidence="2">Uncharacterized protein</fullName>
    </submittedName>
</protein>
<evidence type="ECO:0000313" key="3">
    <source>
        <dbReference type="Proteomes" id="UP000681967"/>
    </source>
</evidence>
<comment type="caution">
    <text evidence="2">The sequence shown here is derived from an EMBL/GenBank/DDBJ whole genome shotgun (WGS) entry which is preliminary data.</text>
</comment>
<accession>A0A8S2VHE4</accession>
<organism evidence="2 3">
    <name type="scientific">Rotaria magnacalcarata</name>
    <dbReference type="NCBI Taxonomy" id="392030"/>
    <lineage>
        <taxon>Eukaryota</taxon>
        <taxon>Metazoa</taxon>
        <taxon>Spiralia</taxon>
        <taxon>Gnathifera</taxon>
        <taxon>Rotifera</taxon>
        <taxon>Eurotatoria</taxon>
        <taxon>Bdelloidea</taxon>
        <taxon>Philodinida</taxon>
        <taxon>Philodinidae</taxon>
        <taxon>Rotaria</taxon>
    </lineage>
</organism>
<reference evidence="2" key="1">
    <citation type="submission" date="2021-02" db="EMBL/GenBank/DDBJ databases">
        <authorList>
            <person name="Nowell W R."/>
        </authorList>
    </citation>
    <scope>NUCLEOTIDE SEQUENCE</scope>
</reference>
<gene>
    <name evidence="2" type="ORF">BYL167_LOCUS30925</name>
</gene>
<sequence>SRLDGNDNVGWRVQVHIEKFDRLIEDELARMQAEQEKLMDMEILRRSRY</sequence>
<dbReference type="EMBL" id="CAJOBH010052450">
    <property type="protein sequence ID" value="CAF4385622.1"/>
    <property type="molecule type" value="Genomic_DNA"/>
</dbReference>
<evidence type="ECO:0000313" key="2">
    <source>
        <dbReference type="EMBL" id="CAF4385622.1"/>
    </source>
</evidence>
<feature type="non-terminal residue" evidence="2">
    <location>
        <position position="1"/>
    </location>
</feature>
<keyword evidence="1" id="KW-0175">Coiled coil</keyword>
<feature type="coiled-coil region" evidence="1">
    <location>
        <begin position="17"/>
        <end position="44"/>
    </location>
</feature>